<dbReference type="PANTHER" id="PTHR33273">
    <property type="entry name" value="DOMAIN-CONTAINING PROTEIN, PUTATIVE-RELATED"/>
    <property type="match status" value="1"/>
</dbReference>
<evidence type="ECO:0000313" key="4">
    <source>
        <dbReference type="Proteomes" id="UP001160148"/>
    </source>
</evidence>
<protein>
    <recommendedName>
        <fullName evidence="2">Endonuclease/exonuclease/phosphatase domain-containing protein</fullName>
    </recommendedName>
</protein>
<dbReference type="InterPro" id="IPR005135">
    <property type="entry name" value="Endo/exonuclease/phosphatase"/>
</dbReference>
<dbReference type="EMBL" id="CARXXK010000003">
    <property type="protein sequence ID" value="CAI6364240.1"/>
    <property type="molecule type" value="Genomic_DNA"/>
</dbReference>
<evidence type="ECO:0000259" key="2">
    <source>
        <dbReference type="Pfam" id="PF14529"/>
    </source>
</evidence>
<sequence>MELQRYRKPNIRTDSICKNSQRKYNPAWRNPPRPQNSAQNPKFSYLPYRSPTTAKNTSKRGTAVLIRRGIVHQPVNIQTELESTSVNIKLENNIAQVTAVYKSPGVTVKPTDLDALTNHDGPLIIGGDLNAKHTDWQCPQRNKSGKTLAQHAERVNRYSVVASDSPTHYPYIAAHRPDILDIFLLDLPNTHYLLTNHCELSSDHNPQMLNLSSRPSMCGPPSARKRINWRKFQTELTLQIKNIRITTIDDINKNIDQLTKVIQSEIKNCSYESRTLHQPKSPPDDILLEIDTKRLLWKHWQRTRDPRVKTLYNAQVSHVKDILTRHRQSEWNSFTATLNFKNKSIYKLNRRLLHKQPKCQPLKAPDGTKIYDTNLKAELFADTMSAQFQNNPGPP</sequence>
<keyword evidence="4" id="KW-1185">Reference proteome</keyword>
<dbReference type="PANTHER" id="PTHR33273:SF4">
    <property type="entry name" value="ENDONUCLEASE_EXONUCLEASE_PHOSPHATASE DOMAIN-CONTAINING PROTEIN"/>
    <property type="match status" value="1"/>
</dbReference>
<comment type="caution">
    <text evidence="3">The sequence shown here is derived from an EMBL/GenBank/DDBJ whole genome shotgun (WGS) entry which is preliminary data.</text>
</comment>
<feature type="domain" description="Endonuclease/exonuclease/phosphatase" evidence="2">
    <location>
        <begin position="97"/>
        <end position="206"/>
    </location>
</feature>
<accession>A0AAV0X7G9</accession>
<feature type="compositionally biased region" description="Basic residues" evidence="1">
    <location>
        <begin position="1"/>
        <end position="10"/>
    </location>
</feature>
<feature type="region of interest" description="Disordered" evidence="1">
    <location>
        <begin position="1"/>
        <end position="42"/>
    </location>
</feature>
<dbReference type="Gene3D" id="3.60.10.10">
    <property type="entry name" value="Endonuclease/exonuclease/phosphatase"/>
    <property type="match status" value="1"/>
</dbReference>
<dbReference type="InterPro" id="IPR036691">
    <property type="entry name" value="Endo/exonu/phosph_ase_sf"/>
</dbReference>
<dbReference type="Proteomes" id="UP001160148">
    <property type="component" value="Unassembled WGS sequence"/>
</dbReference>
<dbReference type="SUPFAM" id="SSF56219">
    <property type="entry name" value="DNase I-like"/>
    <property type="match status" value="1"/>
</dbReference>
<evidence type="ECO:0000256" key="1">
    <source>
        <dbReference type="SAM" id="MobiDB-lite"/>
    </source>
</evidence>
<organism evidence="3 4">
    <name type="scientific">Macrosiphum euphorbiae</name>
    <name type="common">potato aphid</name>
    <dbReference type="NCBI Taxonomy" id="13131"/>
    <lineage>
        <taxon>Eukaryota</taxon>
        <taxon>Metazoa</taxon>
        <taxon>Ecdysozoa</taxon>
        <taxon>Arthropoda</taxon>
        <taxon>Hexapoda</taxon>
        <taxon>Insecta</taxon>
        <taxon>Pterygota</taxon>
        <taxon>Neoptera</taxon>
        <taxon>Paraneoptera</taxon>
        <taxon>Hemiptera</taxon>
        <taxon>Sternorrhyncha</taxon>
        <taxon>Aphidomorpha</taxon>
        <taxon>Aphidoidea</taxon>
        <taxon>Aphididae</taxon>
        <taxon>Macrosiphini</taxon>
        <taxon>Macrosiphum</taxon>
    </lineage>
</organism>
<dbReference type="AlphaFoldDB" id="A0AAV0X7G9"/>
<feature type="compositionally biased region" description="Polar residues" evidence="1">
    <location>
        <begin position="12"/>
        <end position="23"/>
    </location>
</feature>
<reference evidence="3 4" key="1">
    <citation type="submission" date="2023-01" db="EMBL/GenBank/DDBJ databases">
        <authorList>
            <person name="Whitehead M."/>
        </authorList>
    </citation>
    <scope>NUCLEOTIDE SEQUENCE [LARGE SCALE GENOMIC DNA]</scope>
</reference>
<evidence type="ECO:0000313" key="3">
    <source>
        <dbReference type="EMBL" id="CAI6364240.1"/>
    </source>
</evidence>
<dbReference type="Pfam" id="PF14529">
    <property type="entry name" value="Exo_endo_phos_2"/>
    <property type="match status" value="1"/>
</dbReference>
<gene>
    <name evidence="3" type="ORF">MEUPH1_LOCUS19091</name>
</gene>
<name>A0AAV0X7G9_9HEMI</name>
<proteinExistence type="predicted"/>
<dbReference type="GO" id="GO:0003824">
    <property type="term" value="F:catalytic activity"/>
    <property type="evidence" value="ECO:0007669"/>
    <property type="project" value="InterPro"/>
</dbReference>